<keyword evidence="5" id="KW-1185">Reference proteome</keyword>
<feature type="compositionally biased region" description="Basic and acidic residues" evidence="1">
    <location>
        <begin position="474"/>
        <end position="531"/>
    </location>
</feature>
<name>A0A852V399_9ACTN</name>
<evidence type="ECO:0000256" key="1">
    <source>
        <dbReference type="SAM" id="MobiDB-lite"/>
    </source>
</evidence>
<feature type="region of interest" description="Disordered" evidence="1">
    <location>
        <begin position="1033"/>
        <end position="1093"/>
    </location>
</feature>
<feature type="region of interest" description="Disordered" evidence="1">
    <location>
        <begin position="369"/>
        <end position="732"/>
    </location>
</feature>
<feature type="region of interest" description="Disordered" evidence="1">
    <location>
        <begin position="1753"/>
        <end position="1789"/>
    </location>
</feature>
<feature type="compositionally biased region" description="Low complexity" evidence="1">
    <location>
        <begin position="598"/>
        <end position="616"/>
    </location>
</feature>
<keyword evidence="2" id="KW-1133">Transmembrane helix</keyword>
<feature type="compositionally biased region" description="Basic and acidic residues" evidence="1">
    <location>
        <begin position="379"/>
        <end position="389"/>
    </location>
</feature>
<comment type="caution">
    <text evidence="4">The sequence shown here is derived from an EMBL/GenBank/DDBJ whole genome shotgun (WGS) entry which is preliminary data.</text>
</comment>
<feature type="transmembrane region" description="Helical" evidence="2">
    <location>
        <begin position="162"/>
        <end position="184"/>
    </location>
</feature>
<dbReference type="EMBL" id="JACCCO010000002">
    <property type="protein sequence ID" value="NYF42506.1"/>
    <property type="molecule type" value="Genomic_DNA"/>
</dbReference>
<dbReference type="RefSeq" id="WP_179825147.1">
    <property type="nucleotide sequence ID" value="NZ_JACCCO010000002.1"/>
</dbReference>
<evidence type="ECO:0000259" key="3">
    <source>
        <dbReference type="Pfam" id="PF25547"/>
    </source>
</evidence>
<evidence type="ECO:0000313" key="5">
    <source>
        <dbReference type="Proteomes" id="UP000576393"/>
    </source>
</evidence>
<feature type="compositionally biased region" description="Basic and acidic residues" evidence="1">
    <location>
        <begin position="1034"/>
        <end position="1049"/>
    </location>
</feature>
<sequence length="2047" mass="221261">MGFDGFLTPDWAKPYVGWVVGMDWPEGDETGCFRLADACVTAAHRLVAGTVADQPWSAGKIGSEWDGEAHKAFTEHVTEVVGGRVAELVERLINTAIALNNIGVQIQYTKYMIEATVWLMIVQVGYLLATAIANGGASLALIPSRLAIARMAVALIARRALINMAMFAGIVAGMDGGIQLLQIAQGRRDDLDGRQLAISALSGGAMGALMGGLQGGLTHLATSALRSGLSKAEMSLAEKLLAAATHSIYGQAGQYALTGGITTAGSMLAEGNFDWDMFWKGVTSSALGADGQHLTTALHPNGGPPPSGPSGPGSPPDGPPPPGGPPGSGAGSGPGGPDPRHPVAGATRDTTLSHVADTMPIPDTASAAVRHAPAPQPGSEHHSGGRSDLAESPARYGAPAPLDGRPAGGGTDSPRRGVSPEPPARAGEPRQGEHGRTDGSGTSRTAGELAKDPARPGERTSRDPSRPAEGTVRSAERSMDGTVRSAERSAEGTVRDGARSAEGPKETGAPRRAEEAPRHADEPSAARREPAGEEAPPAGAGRPSTARPNPAADHPAAGQATQPAVPREAHDPSFNNVRDALAPGGADRTPPAQRTGSAAAADPAPGAAPGPVHDAVTPSTAQDPAGARPGRGTAEASQAVPSHTPGQDRPGRRRSSEEEAGWGPPRDTDRVPRSAREPAARETGEHRPDHPGRSDRSDSPDSSDTSGPSGRTHHADRTGERPPDLTATASFPQFWRELSERVRIEAERRGTTPLDELQQFTIQRVLARFFSENPHDWVLKGGQSMLARRADGRASTDLDFTRVTPGDPESMVRDYERALARDLGDHLTFVQESRFPLLHGAGVRLSHVAYFGGRELMRVSVDLAPPRTRPVWKEAEVIPFPEHAIGTGAPGERPNLRVISLHDTLAHKVSGMFTHGRRTIETKCHECTALGKGRFMCKSGDLPYRAQDLVDVLTIAMHTSWDGPATHAMLREEFTWRIEQGENLIIPDHFEVPNPNWHKSFAKYATTTPGLPYTTLREATPLARAFLDPLLAEEPPRGHWDPSQRRWVDDAPQDAGVPRPAAEAPSHAADAAHHTPVQQMEGTGHAPPSDALADPGMIRRWETLSGRRDDPGSFEALVADLKGRTDLSLPEKVKHLQDEIMGPAGYKPTEVTGLDSKNLRVYVHQRGELYIHSAALMTDPGTTIEIAYKPDRTFQTYAWEAREAYTAYLGPLPEGIGVEEANAVAYRRMREGRPVHDGDPTRLAEDLLDLHAEPFRDALKMRSRLIEDYGVAPERIRLAYADGSQDVHYSNTRWVRAHLFALDAIRENPVEARRAMLDAIRGPGEEGRIREARARAAADRLFAANESPGDPRPPSRRKYALLWIRDSRDQPVGGRHGPHLDTRPEMVRQTIEALRESHPDRRIVLLGDDLFARRPELREGWEREGVLDGVDAETLVGFWAPEHNGGRALSHGEQALFFHHLTVNRDIVQIGMESGALETPIVLGTPTVYLEAREHDGNKGNRWALYWQDWVHGRTEPVLDAEGRQRFDDALQPLTTFHGDEPRPAPLSTIERVLYGPDLPDPTNRRGQAVAVYLPAKVSVTADRIIRLVDSGELDRWHQRIGDGSALDRSLPSWTAEDWEQSRYYAGQLHRWLRTEATTPEEAGRKWDGIRLGLTGVIDPRFTVDQTYEGASIVHPYYMLHTDHVPPADEAGRMDRAYAAEPGERGAAVTEVLKDLLGGPDFRHQAVEDMRLFRFEPSEIRDLRAAIDQVTGDHPEAADGHDGSHGLPDGTPERTGSPAEPPHVPYGDRLDVPIVPDGPTPREVLERFDPAVAGLPELTAREAADHIARNAERRPWLAPALGGDPAVQRVIAALDLGQAHILERHGPYVDDGMLEGRVARLEDPAQTDAGKRVMGTDAYAPGDRVHRSPDTATAIRDVDAFATAFARAVEDPRVLAALRTEFDPENRPGRVSVPIADLLGPDGHLHCSGYRIESIGGSPEAAVENRAAWVEARRSGRVPDVAEPRARPMGTFEGGTVEFFFQVNAERNGYEIATMFVDPAPGAIGRG</sequence>
<evidence type="ECO:0000256" key="2">
    <source>
        <dbReference type="SAM" id="Phobius"/>
    </source>
</evidence>
<dbReference type="Pfam" id="PF08843">
    <property type="entry name" value="AbiEii"/>
    <property type="match status" value="1"/>
</dbReference>
<feature type="region of interest" description="Disordered" evidence="1">
    <location>
        <begin position="293"/>
        <end position="346"/>
    </location>
</feature>
<dbReference type="InterPro" id="IPR057746">
    <property type="entry name" value="CpnT-like_N"/>
</dbReference>
<organism evidence="4 5">
    <name type="scientific">Streptosporangium sandarakinum</name>
    <dbReference type="NCBI Taxonomy" id="1260955"/>
    <lineage>
        <taxon>Bacteria</taxon>
        <taxon>Bacillati</taxon>
        <taxon>Actinomycetota</taxon>
        <taxon>Actinomycetes</taxon>
        <taxon>Streptosporangiales</taxon>
        <taxon>Streptosporangiaceae</taxon>
        <taxon>Streptosporangium</taxon>
    </lineage>
</organism>
<feature type="compositionally biased region" description="Basic and acidic residues" evidence="1">
    <location>
        <begin position="427"/>
        <end position="437"/>
    </location>
</feature>
<feature type="compositionally biased region" description="Low complexity" evidence="1">
    <location>
        <begin position="700"/>
        <end position="710"/>
    </location>
</feature>
<feature type="compositionally biased region" description="Low complexity" evidence="1">
    <location>
        <begin position="533"/>
        <end position="543"/>
    </location>
</feature>
<accession>A0A852V399</accession>
<feature type="domain" description="Outer membrane channel protein CpnT-like N-terminal" evidence="3">
    <location>
        <begin position="15"/>
        <end position="148"/>
    </location>
</feature>
<dbReference type="InterPro" id="IPR014942">
    <property type="entry name" value="AbiEii"/>
</dbReference>
<keyword evidence="2" id="KW-0812">Transmembrane</keyword>
<proteinExistence type="predicted"/>
<feature type="compositionally biased region" description="Low complexity" evidence="1">
    <location>
        <begin position="1058"/>
        <end position="1069"/>
    </location>
</feature>
<keyword evidence="2" id="KW-0472">Membrane</keyword>
<feature type="compositionally biased region" description="Basic and acidic residues" evidence="1">
    <location>
        <begin position="666"/>
        <end position="699"/>
    </location>
</feature>
<feature type="compositionally biased region" description="Pro residues" evidence="1">
    <location>
        <begin position="302"/>
        <end position="325"/>
    </location>
</feature>
<feature type="transmembrane region" description="Helical" evidence="2">
    <location>
        <begin position="117"/>
        <end position="142"/>
    </location>
</feature>
<dbReference type="Pfam" id="PF25547">
    <property type="entry name" value="WXG100_2"/>
    <property type="match status" value="1"/>
</dbReference>
<feature type="compositionally biased region" description="Basic and acidic residues" evidence="1">
    <location>
        <begin position="713"/>
        <end position="723"/>
    </location>
</feature>
<feature type="compositionally biased region" description="Polar residues" evidence="1">
    <location>
        <begin position="635"/>
        <end position="645"/>
    </location>
</feature>
<feature type="compositionally biased region" description="Basic and acidic residues" evidence="1">
    <location>
        <begin position="449"/>
        <end position="466"/>
    </location>
</feature>
<dbReference type="Proteomes" id="UP000576393">
    <property type="component" value="Unassembled WGS sequence"/>
</dbReference>
<protein>
    <recommendedName>
        <fullName evidence="3">Outer membrane channel protein CpnT-like N-terminal domain-containing protein</fullName>
    </recommendedName>
</protein>
<feature type="compositionally biased region" description="Basic and acidic residues" evidence="1">
    <location>
        <begin position="1753"/>
        <end position="1764"/>
    </location>
</feature>
<feature type="compositionally biased region" description="Gly residues" evidence="1">
    <location>
        <begin position="326"/>
        <end position="335"/>
    </location>
</feature>
<gene>
    <name evidence="4" type="ORF">HDA43_004707</name>
</gene>
<reference evidence="4 5" key="1">
    <citation type="submission" date="2020-07" db="EMBL/GenBank/DDBJ databases">
        <title>Sequencing the genomes of 1000 actinobacteria strains.</title>
        <authorList>
            <person name="Klenk H.-P."/>
        </authorList>
    </citation>
    <scope>NUCLEOTIDE SEQUENCE [LARGE SCALE GENOMIC DNA]</scope>
    <source>
        <strain evidence="4 5">DSM 45763</strain>
    </source>
</reference>
<evidence type="ECO:0000313" key="4">
    <source>
        <dbReference type="EMBL" id="NYF42506.1"/>
    </source>
</evidence>